<evidence type="ECO:0000313" key="2">
    <source>
        <dbReference type="Proteomes" id="UP000886998"/>
    </source>
</evidence>
<name>A0A8X7BX34_9ARAC</name>
<organism evidence="1 2">
    <name type="scientific">Trichonephila inaurata madagascariensis</name>
    <dbReference type="NCBI Taxonomy" id="2747483"/>
    <lineage>
        <taxon>Eukaryota</taxon>
        <taxon>Metazoa</taxon>
        <taxon>Ecdysozoa</taxon>
        <taxon>Arthropoda</taxon>
        <taxon>Chelicerata</taxon>
        <taxon>Arachnida</taxon>
        <taxon>Araneae</taxon>
        <taxon>Araneomorphae</taxon>
        <taxon>Entelegynae</taxon>
        <taxon>Araneoidea</taxon>
        <taxon>Nephilidae</taxon>
        <taxon>Trichonephila</taxon>
        <taxon>Trichonephila inaurata</taxon>
    </lineage>
</organism>
<comment type="caution">
    <text evidence="1">The sequence shown here is derived from an EMBL/GenBank/DDBJ whole genome shotgun (WGS) entry which is preliminary data.</text>
</comment>
<sequence>MDSFLSCSLAASLVGLDSTPPILCCFHFSSSRHGLDLPDRTCLFSAASAPREGQGLDSLDWTCLSLAFSLLAIFLVDGLEGIEVGTVLFLYL</sequence>
<gene>
    <name evidence="1" type="ORF">TNIN_163391</name>
</gene>
<evidence type="ECO:0000313" key="1">
    <source>
        <dbReference type="EMBL" id="GFY48271.1"/>
    </source>
</evidence>
<reference evidence="1" key="1">
    <citation type="submission" date="2020-08" db="EMBL/GenBank/DDBJ databases">
        <title>Multicomponent nature underlies the extraordinary mechanical properties of spider dragline silk.</title>
        <authorList>
            <person name="Kono N."/>
            <person name="Nakamura H."/>
            <person name="Mori M."/>
            <person name="Yoshida Y."/>
            <person name="Ohtoshi R."/>
            <person name="Malay A.D."/>
            <person name="Moran D.A.P."/>
            <person name="Tomita M."/>
            <person name="Numata K."/>
            <person name="Arakawa K."/>
        </authorList>
    </citation>
    <scope>NUCLEOTIDE SEQUENCE</scope>
</reference>
<dbReference type="AlphaFoldDB" id="A0A8X7BX34"/>
<dbReference type="Proteomes" id="UP000886998">
    <property type="component" value="Unassembled WGS sequence"/>
</dbReference>
<keyword evidence="2" id="KW-1185">Reference proteome</keyword>
<accession>A0A8X7BX34</accession>
<proteinExistence type="predicted"/>
<protein>
    <submittedName>
        <fullName evidence="1">Uncharacterized protein</fullName>
    </submittedName>
</protein>
<dbReference type="EMBL" id="BMAV01006367">
    <property type="protein sequence ID" value="GFY48271.1"/>
    <property type="molecule type" value="Genomic_DNA"/>
</dbReference>